<evidence type="ECO:0008006" key="5">
    <source>
        <dbReference type="Google" id="ProtNLM"/>
    </source>
</evidence>
<protein>
    <recommendedName>
        <fullName evidence="5">Major royal jelly protein</fullName>
    </recommendedName>
</protein>
<evidence type="ECO:0000313" key="3">
    <source>
        <dbReference type="EMBL" id="OZC01215.1"/>
    </source>
</evidence>
<dbReference type="GO" id="GO:0005576">
    <property type="term" value="C:extracellular region"/>
    <property type="evidence" value="ECO:0007669"/>
    <property type="project" value="UniProtKB-SubCell"/>
</dbReference>
<comment type="subcellular location">
    <subcellularLocation>
        <location evidence="1">Secreted</location>
    </subcellularLocation>
</comment>
<gene>
    <name evidence="3" type="ORF">BSZ36_18350</name>
</gene>
<dbReference type="EMBL" id="MQWB01000014">
    <property type="protein sequence ID" value="OZC01215.1"/>
    <property type="molecule type" value="Genomic_DNA"/>
</dbReference>
<evidence type="ECO:0000256" key="1">
    <source>
        <dbReference type="ARBA" id="ARBA00004613"/>
    </source>
</evidence>
<keyword evidence="2" id="KW-0964">Secreted</keyword>
<dbReference type="Pfam" id="PF03022">
    <property type="entry name" value="MRJP"/>
    <property type="match status" value="1"/>
</dbReference>
<sequence length="339" mass="36621">MPSLSLVAAFDHQVTGVTVTDDGRTFVNFPRWTEDTAVSVAEILDDGSLRPYPDDAWNGWRNANDASPGDHWVCVQAVVADGDSVWVLDPAAPATAHLVPGGPKLVQIALDGDRVARTVAFGEDVAPEGSYLNDVRFSPDGTHAYITDSGWRGALVVVDLETGTARRVLDGHPSTQPEDDVTVEIDGGPLRRPDGRGAVFAADSLALSNDGETLYWKALTGRTLYRIATSALRDESLDADALAEAVEKVGQTEITDGLWIHSSGRFFLTAVETYAVIERDGDAETVVVQDDRLRWPDTMSEGPDGTMYVTASHIQDSPWFKPDADHAVPSALYRFDPAD</sequence>
<dbReference type="InterPro" id="IPR017996">
    <property type="entry name" value="MRJP/yellow-related"/>
</dbReference>
<evidence type="ECO:0000313" key="4">
    <source>
        <dbReference type="Proteomes" id="UP000216446"/>
    </source>
</evidence>
<dbReference type="InParanoid" id="A0A259TTZ3"/>
<accession>A0A259TTZ3</accession>
<dbReference type="OrthoDB" id="9797664at2"/>
<dbReference type="InterPro" id="IPR011042">
    <property type="entry name" value="6-blade_b-propeller_TolB-like"/>
</dbReference>
<reference evidence="3 4" key="1">
    <citation type="submission" date="2016-11" db="EMBL/GenBank/DDBJ databases">
        <title>Study of marine rhodopsin-containing bacteria.</title>
        <authorList>
            <person name="Yoshizawa S."/>
            <person name="Kumagai Y."/>
            <person name="Kogure K."/>
        </authorList>
    </citation>
    <scope>NUCLEOTIDE SEQUENCE [LARGE SCALE GENOMIC DNA]</scope>
    <source>
        <strain evidence="3 4">SG-29</strain>
    </source>
</reference>
<keyword evidence="4" id="KW-1185">Reference proteome</keyword>
<organism evidence="3 4">
    <name type="scientific">Rubricoccus marinus</name>
    <dbReference type="NCBI Taxonomy" id="716817"/>
    <lineage>
        <taxon>Bacteria</taxon>
        <taxon>Pseudomonadati</taxon>
        <taxon>Rhodothermota</taxon>
        <taxon>Rhodothermia</taxon>
        <taxon>Rhodothermales</taxon>
        <taxon>Rubricoccaceae</taxon>
        <taxon>Rubricoccus</taxon>
    </lineage>
</organism>
<dbReference type="SUPFAM" id="SSF101898">
    <property type="entry name" value="NHL repeat"/>
    <property type="match status" value="1"/>
</dbReference>
<comment type="caution">
    <text evidence="3">The sequence shown here is derived from an EMBL/GenBank/DDBJ whole genome shotgun (WGS) entry which is preliminary data.</text>
</comment>
<dbReference type="AlphaFoldDB" id="A0A259TTZ3"/>
<dbReference type="Proteomes" id="UP000216446">
    <property type="component" value="Unassembled WGS sequence"/>
</dbReference>
<dbReference type="Gene3D" id="2.120.10.30">
    <property type="entry name" value="TolB, C-terminal domain"/>
    <property type="match status" value="1"/>
</dbReference>
<dbReference type="PANTHER" id="PTHR10009:SF18">
    <property type="entry name" value="PROTEIN YELLOW-LIKE PROTEIN"/>
    <property type="match status" value="1"/>
</dbReference>
<name>A0A259TTZ3_9BACT</name>
<evidence type="ECO:0000256" key="2">
    <source>
        <dbReference type="ARBA" id="ARBA00022525"/>
    </source>
</evidence>
<dbReference type="PANTHER" id="PTHR10009">
    <property type="entry name" value="PROTEIN YELLOW-RELATED"/>
    <property type="match status" value="1"/>
</dbReference>
<dbReference type="RefSeq" id="WP_094551983.1">
    <property type="nucleotide sequence ID" value="NZ_MQWB01000014.1"/>
</dbReference>
<proteinExistence type="predicted"/>